<feature type="domain" description="PH" evidence="1">
    <location>
        <begin position="1"/>
        <end position="106"/>
    </location>
</feature>
<name>A0A3Q0EZX0_VIGRR</name>
<dbReference type="GeneID" id="111241495"/>
<evidence type="ECO:0000313" key="3">
    <source>
        <dbReference type="RefSeq" id="XP_022635687.1"/>
    </source>
</evidence>
<dbReference type="InterPro" id="IPR011993">
    <property type="entry name" value="PH-like_dom_sf"/>
</dbReference>
<dbReference type="PANTHER" id="PTHR12136">
    <property type="entry name" value="ENHANCED DISEASE RESISTANCE-RELATED"/>
    <property type="match status" value="1"/>
</dbReference>
<reference evidence="2" key="1">
    <citation type="journal article" date="2014" name="Nat. Commun.">
        <title>Genome sequence of mungbean and insights into evolution within Vigna species.</title>
        <authorList>
            <person name="Kang Y.J."/>
            <person name="Kim S.K."/>
            <person name="Kim M.Y."/>
            <person name="Lestari P."/>
            <person name="Kim K.H."/>
            <person name="Ha B.K."/>
            <person name="Jun T.H."/>
            <person name="Hwang W.J."/>
            <person name="Lee T."/>
            <person name="Lee J."/>
            <person name="Shim S."/>
            <person name="Yoon M.Y."/>
            <person name="Jang Y.E."/>
            <person name="Han K.S."/>
            <person name="Taeprayoon P."/>
            <person name="Yoon N."/>
            <person name="Somta P."/>
            <person name="Tanya P."/>
            <person name="Kim K.S."/>
            <person name="Gwag J.G."/>
            <person name="Moon J.K."/>
            <person name="Lee Y.H."/>
            <person name="Park B.S."/>
            <person name="Bombarely A."/>
            <person name="Doyle J.J."/>
            <person name="Jackson S.A."/>
            <person name="Schafleitner R."/>
            <person name="Srinives P."/>
            <person name="Varshney R.K."/>
            <person name="Lee S.H."/>
        </authorList>
    </citation>
    <scope>NUCLEOTIDE SEQUENCE [LARGE SCALE GENOMIC DNA]</scope>
    <source>
        <strain evidence="2">cv. VC1973A</strain>
    </source>
</reference>
<dbReference type="CDD" id="cd00821">
    <property type="entry name" value="PH"/>
    <property type="match status" value="1"/>
</dbReference>
<dbReference type="OrthoDB" id="9970435at2759"/>
<protein>
    <submittedName>
        <fullName evidence="3">Protein ENHANCED DISEASE RESISTANCE 2-like</fullName>
    </submittedName>
</protein>
<sequence>MEGWLFIFTFNRLGLCCSHKRYFILKESFLRSFKAKPMSQMKEPNRSTIIDSNVRVIDNGRETIKKKVFFTFTMHSALDQRDQVKLGASSSEEAAKWIRSLKDAQLKENSNLEMNFLVSSKKEHSSLR</sequence>
<dbReference type="PANTHER" id="PTHR12136:SF103">
    <property type="entry name" value="PROTEIN ENHANCED DISEASE RESISTANCE 2-LIKE"/>
    <property type="match status" value="1"/>
</dbReference>
<accession>A0A3Q0EZX0</accession>
<dbReference type="SUPFAM" id="SSF50729">
    <property type="entry name" value="PH domain-like"/>
    <property type="match status" value="1"/>
</dbReference>
<dbReference type="Gene3D" id="2.30.29.30">
    <property type="entry name" value="Pleckstrin-homology domain (PH domain)/Phosphotyrosine-binding domain (PTB)"/>
    <property type="match status" value="1"/>
</dbReference>
<keyword evidence="2" id="KW-1185">Reference proteome</keyword>
<proteinExistence type="predicted"/>
<reference evidence="3" key="2">
    <citation type="submission" date="2025-08" db="UniProtKB">
        <authorList>
            <consortium name="RefSeq"/>
        </authorList>
    </citation>
    <scope>IDENTIFICATION</scope>
    <source>
        <tissue evidence="3">Leaf</tissue>
    </source>
</reference>
<dbReference type="PROSITE" id="PS50003">
    <property type="entry name" value="PH_DOMAIN"/>
    <property type="match status" value="1"/>
</dbReference>
<dbReference type="Proteomes" id="UP000087766">
    <property type="component" value="Chromosome 1"/>
</dbReference>
<dbReference type="Pfam" id="PF00169">
    <property type="entry name" value="PH"/>
    <property type="match status" value="1"/>
</dbReference>
<dbReference type="RefSeq" id="XP_022635687.1">
    <property type="nucleotide sequence ID" value="XM_022779966.1"/>
</dbReference>
<dbReference type="InterPro" id="IPR001849">
    <property type="entry name" value="PH_domain"/>
</dbReference>
<dbReference type="STRING" id="3916.A0A3Q0EZX0"/>
<evidence type="ECO:0000259" key="1">
    <source>
        <dbReference type="PROSITE" id="PS50003"/>
    </source>
</evidence>
<dbReference type="AlphaFoldDB" id="A0A3Q0EZX0"/>
<evidence type="ECO:0000313" key="2">
    <source>
        <dbReference type="Proteomes" id="UP000087766"/>
    </source>
</evidence>
<dbReference type="KEGG" id="vra:111241495"/>
<organism evidence="2 3">
    <name type="scientific">Vigna radiata var. radiata</name>
    <name type="common">Mung bean</name>
    <name type="synonym">Phaseolus aureus</name>
    <dbReference type="NCBI Taxonomy" id="3916"/>
    <lineage>
        <taxon>Eukaryota</taxon>
        <taxon>Viridiplantae</taxon>
        <taxon>Streptophyta</taxon>
        <taxon>Embryophyta</taxon>
        <taxon>Tracheophyta</taxon>
        <taxon>Spermatophyta</taxon>
        <taxon>Magnoliopsida</taxon>
        <taxon>eudicotyledons</taxon>
        <taxon>Gunneridae</taxon>
        <taxon>Pentapetalae</taxon>
        <taxon>rosids</taxon>
        <taxon>fabids</taxon>
        <taxon>Fabales</taxon>
        <taxon>Fabaceae</taxon>
        <taxon>Papilionoideae</taxon>
        <taxon>50 kb inversion clade</taxon>
        <taxon>NPAAA clade</taxon>
        <taxon>indigoferoid/millettioid clade</taxon>
        <taxon>Phaseoleae</taxon>
        <taxon>Vigna</taxon>
    </lineage>
</organism>
<gene>
    <name evidence="3" type="primary">LOC111241495</name>
</gene>
<dbReference type="InterPro" id="IPR045096">
    <property type="entry name" value="EDR2-like"/>
</dbReference>